<protein>
    <recommendedName>
        <fullName evidence="3">AbiV family abortive infection protein</fullName>
    </recommendedName>
</protein>
<dbReference type="Pfam" id="PF18728">
    <property type="entry name" value="HEPN_AbiV"/>
    <property type="match status" value="1"/>
</dbReference>
<proteinExistence type="predicted"/>
<evidence type="ECO:0008006" key="3">
    <source>
        <dbReference type="Google" id="ProtNLM"/>
    </source>
</evidence>
<name>A0A5M3PTR8_9GAMM</name>
<evidence type="ECO:0000313" key="2">
    <source>
        <dbReference type="Proteomes" id="UP000387223"/>
    </source>
</evidence>
<dbReference type="RefSeq" id="WP_136631024.1">
    <property type="nucleotide sequence ID" value="NZ_BGZI01000001.1"/>
</dbReference>
<gene>
    <name evidence="1" type="ORF">MSSD14B_00010</name>
</gene>
<reference evidence="1 2" key="1">
    <citation type="journal article" date="2019" name="J. Gen. Appl. Microbiol.">
        <title>Aerobic degradation of cis-dichloroethene by the marine bacterium Marinobacter salsuginis strain 5N-3.</title>
        <authorList>
            <person name="Inoue Y."/>
            <person name="Fukunaga Y."/>
            <person name="Katsumata H."/>
            <person name="Ohji S."/>
            <person name="Hosoyama A."/>
            <person name="Mori K."/>
            <person name="Ando K."/>
        </authorList>
    </citation>
    <scope>NUCLEOTIDE SEQUENCE [LARGE SCALE GENOMIC DNA]</scope>
    <source>
        <strain evidence="1 2">NBRC 109114</strain>
    </source>
</reference>
<accession>A0A5M3PTR8</accession>
<sequence>MNTEQKWVGAEFSVANASSLLETSRDALTAGRCGVSAALAVLSAEESAKAFGLALSAVDPDFEHRPFGSYSKSHKKKQGMAAALTFGTQIAETMHAFTEQIEADVLKNDEDRGRFVYEKLMDAANIAVTQEEAPSIIRNMKEVEEWYRSADSIKQAGFYVAFDQGRWHTPKSVSKEVASKYVNFADKLYSSAVSICSPGFRDQIVEAAKSYRSSVPH</sequence>
<dbReference type="Proteomes" id="UP000387223">
    <property type="component" value="Unassembled WGS sequence"/>
</dbReference>
<dbReference type="EMBL" id="BGZI01000001">
    <property type="protein sequence ID" value="GBO86333.1"/>
    <property type="molecule type" value="Genomic_DNA"/>
</dbReference>
<evidence type="ECO:0000313" key="1">
    <source>
        <dbReference type="EMBL" id="GBO86333.1"/>
    </source>
</evidence>
<dbReference type="AlphaFoldDB" id="A0A5M3PTR8"/>
<dbReference type="InterPro" id="IPR030987">
    <property type="entry name" value="AbiV"/>
</dbReference>
<comment type="caution">
    <text evidence="1">The sequence shown here is derived from an EMBL/GenBank/DDBJ whole genome shotgun (WGS) entry which is preliminary data.</text>
</comment>
<organism evidence="1 2">
    <name type="scientific">Marinobacter salsuginis</name>
    <dbReference type="NCBI Taxonomy" id="418719"/>
    <lineage>
        <taxon>Bacteria</taxon>
        <taxon>Pseudomonadati</taxon>
        <taxon>Pseudomonadota</taxon>
        <taxon>Gammaproteobacteria</taxon>
        <taxon>Pseudomonadales</taxon>
        <taxon>Marinobacteraceae</taxon>
        <taxon>Marinobacter</taxon>
    </lineage>
</organism>
<dbReference type="NCBIfam" id="TIGR04498">
    <property type="entry name" value="AbiV_defense"/>
    <property type="match status" value="1"/>
</dbReference>